<dbReference type="InterPro" id="IPR050259">
    <property type="entry name" value="SDR"/>
</dbReference>
<gene>
    <name evidence="5" type="ORF">FHX52_0741</name>
</gene>
<sequence>MGVGHTGGPTHAPYCSRMPDARNDARTDAREDVPLDPARGGPAVNAPIDLTGRTALVTGAASGIGAAIAVALEAAGAKVHAADRDEAGLARLAGTSSINPIAADLSDLEALASLPTDVDILVNNAGIQHVSPIEDFPLERFDLILDLMLVAPFRLIRQSLPHMYAQGWGRVVNVSSVHGLRASAFKAAYVTAKHGLEGLSKVVALEGAPHGVTSTCINPAYVRTALVEKQIADQARTHGIPEAEVIAKVMLEPVAVKRLVEPEEVAALALFLCGPASASVSGTSFSMDGAWTAH</sequence>
<evidence type="ECO:0000256" key="1">
    <source>
        <dbReference type="ARBA" id="ARBA00006484"/>
    </source>
</evidence>
<comment type="similarity">
    <text evidence="1 3">Belongs to the short-chain dehydrogenases/reductases (SDR) family.</text>
</comment>
<dbReference type="InterPro" id="IPR002347">
    <property type="entry name" value="SDR_fam"/>
</dbReference>
<dbReference type="EMBL" id="VFQF01000001">
    <property type="protein sequence ID" value="TQN47638.1"/>
    <property type="molecule type" value="Genomic_DNA"/>
</dbReference>
<proteinExistence type="inferred from homology"/>
<dbReference type="NCBIfam" id="NF009093">
    <property type="entry name" value="PRK12429.1"/>
    <property type="match status" value="1"/>
</dbReference>
<dbReference type="SUPFAM" id="SSF51735">
    <property type="entry name" value="NAD(P)-binding Rossmann-fold domains"/>
    <property type="match status" value="1"/>
</dbReference>
<dbReference type="Gene3D" id="3.40.50.720">
    <property type="entry name" value="NAD(P)-binding Rossmann-like Domain"/>
    <property type="match status" value="1"/>
</dbReference>
<accession>A0A543PU76</accession>
<dbReference type="InterPro" id="IPR020904">
    <property type="entry name" value="Sc_DH/Rdtase_CS"/>
</dbReference>
<dbReference type="PRINTS" id="PR00081">
    <property type="entry name" value="GDHRDH"/>
</dbReference>
<dbReference type="GO" id="GO:0032787">
    <property type="term" value="P:monocarboxylic acid metabolic process"/>
    <property type="evidence" value="ECO:0007669"/>
    <property type="project" value="UniProtKB-ARBA"/>
</dbReference>
<dbReference type="AlphaFoldDB" id="A0A543PU76"/>
<feature type="compositionally biased region" description="Basic and acidic residues" evidence="4">
    <location>
        <begin position="19"/>
        <end position="33"/>
    </location>
</feature>
<keyword evidence="2" id="KW-0560">Oxidoreductase</keyword>
<dbReference type="PANTHER" id="PTHR42879:SF2">
    <property type="entry name" value="3-OXOACYL-[ACYL-CARRIER-PROTEIN] REDUCTASE FABG"/>
    <property type="match status" value="1"/>
</dbReference>
<dbReference type="PRINTS" id="PR00080">
    <property type="entry name" value="SDRFAMILY"/>
</dbReference>
<dbReference type="NCBIfam" id="TIGR01963">
    <property type="entry name" value="PHB_DH"/>
    <property type="match status" value="1"/>
</dbReference>
<name>A0A543PU76_9MICO</name>
<protein>
    <submittedName>
        <fullName evidence="5">3-hydroxybutyrate dehydrogenase</fullName>
    </submittedName>
</protein>
<evidence type="ECO:0000313" key="5">
    <source>
        <dbReference type="EMBL" id="TQN47638.1"/>
    </source>
</evidence>
<dbReference type="Proteomes" id="UP000320085">
    <property type="component" value="Unassembled WGS sequence"/>
</dbReference>
<dbReference type="FunFam" id="3.40.50.720:FF:000084">
    <property type="entry name" value="Short-chain dehydrogenase reductase"/>
    <property type="match status" value="1"/>
</dbReference>
<organism evidence="5 6">
    <name type="scientific">Humibacillus xanthopallidus</name>
    <dbReference type="NCBI Taxonomy" id="412689"/>
    <lineage>
        <taxon>Bacteria</taxon>
        <taxon>Bacillati</taxon>
        <taxon>Actinomycetota</taxon>
        <taxon>Actinomycetes</taxon>
        <taxon>Micrococcales</taxon>
        <taxon>Intrasporangiaceae</taxon>
        <taxon>Humibacillus</taxon>
    </lineage>
</organism>
<dbReference type="InterPro" id="IPR036291">
    <property type="entry name" value="NAD(P)-bd_dom_sf"/>
</dbReference>
<dbReference type="PANTHER" id="PTHR42879">
    <property type="entry name" value="3-OXOACYL-(ACYL-CARRIER-PROTEIN) REDUCTASE"/>
    <property type="match status" value="1"/>
</dbReference>
<reference evidence="5 6" key="1">
    <citation type="submission" date="2019-06" db="EMBL/GenBank/DDBJ databases">
        <title>Sequencing the genomes of 1000 actinobacteria strains.</title>
        <authorList>
            <person name="Klenk H.-P."/>
        </authorList>
    </citation>
    <scope>NUCLEOTIDE SEQUENCE [LARGE SCALE GENOMIC DNA]</scope>
    <source>
        <strain evidence="5 6">DSM 21776</strain>
    </source>
</reference>
<dbReference type="Pfam" id="PF00106">
    <property type="entry name" value="adh_short"/>
    <property type="match status" value="1"/>
</dbReference>
<evidence type="ECO:0000256" key="4">
    <source>
        <dbReference type="SAM" id="MobiDB-lite"/>
    </source>
</evidence>
<evidence type="ECO:0000256" key="3">
    <source>
        <dbReference type="RuleBase" id="RU000363"/>
    </source>
</evidence>
<dbReference type="PROSITE" id="PS00061">
    <property type="entry name" value="ADH_SHORT"/>
    <property type="match status" value="1"/>
</dbReference>
<evidence type="ECO:0000256" key="2">
    <source>
        <dbReference type="ARBA" id="ARBA00023002"/>
    </source>
</evidence>
<dbReference type="GO" id="GO:0003858">
    <property type="term" value="F:3-hydroxybutyrate dehydrogenase activity"/>
    <property type="evidence" value="ECO:0007669"/>
    <property type="project" value="InterPro"/>
</dbReference>
<feature type="region of interest" description="Disordered" evidence="4">
    <location>
        <begin position="1"/>
        <end position="44"/>
    </location>
</feature>
<comment type="caution">
    <text evidence="5">The sequence shown here is derived from an EMBL/GenBank/DDBJ whole genome shotgun (WGS) entry which is preliminary data.</text>
</comment>
<evidence type="ECO:0000313" key="6">
    <source>
        <dbReference type="Proteomes" id="UP000320085"/>
    </source>
</evidence>
<dbReference type="InterPro" id="IPR011294">
    <property type="entry name" value="3-OHbutyrate_DH"/>
</dbReference>